<dbReference type="EMBL" id="VSRR010002365">
    <property type="protein sequence ID" value="MPC31080.1"/>
    <property type="molecule type" value="Genomic_DNA"/>
</dbReference>
<comment type="caution">
    <text evidence="1">The sequence shown here is derived from an EMBL/GenBank/DDBJ whole genome shotgun (WGS) entry which is preliminary data.</text>
</comment>
<keyword evidence="2" id="KW-1185">Reference proteome</keyword>
<dbReference type="AlphaFoldDB" id="A0A5B7EA50"/>
<protein>
    <submittedName>
        <fullName evidence="1">Uncharacterized protein</fullName>
    </submittedName>
</protein>
<proteinExistence type="predicted"/>
<reference evidence="1 2" key="1">
    <citation type="submission" date="2019-05" db="EMBL/GenBank/DDBJ databases">
        <title>Another draft genome of Portunus trituberculatus and its Hox gene families provides insights of decapod evolution.</title>
        <authorList>
            <person name="Jeong J.-H."/>
            <person name="Song I."/>
            <person name="Kim S."/>
            <person name="Choi T."/>
            <person name="Kim D."/>
            <person name="Ryu S."/>
            <person name="Kim W."/>
        </authorList>
    </citation>
    <scope>NUCLEOTIDE SEQUENCE [LARGE SCALE GENOMIC DNA]</scope>
    <source>
        <tissue evidence="1">Muscle</tissue>
    </source>
</reference>
<sequence length="101" mass="11004">MWRAEEERRAGFSWDNAVVMQAVPGDTSALFKAAATHFMGTPAASSPHTCHTLSATATPVSVGMCGCGITGRARHNQDPEETARRHLLQQDPLYKRVPLSR</sequence>
<name>A0A5B7EA50_PORTR</name>
<evidence type="ECO:0000313" key="1">
    <source>
        <dbReference type="EMBL" id="MPC31080.1"/>
    </source>
</evidence>
<evidence type="ECO:0000313" key="2">
    <source>
        <dbReference type="Proteomes" id="UP000324222"/>
    </source>
</evidence>
<organism evidence="1 2">
    <name type="scientific">Portunus trituberculatus</name>
    <name type="common">Swimming crab</name>
    <name type="synonym">Neptunus trituberculatus</name>
    <dbReference type="NCBI Taxonomy" id="210409"/>
    <lineage>
        <taxon>Eukaryota</taxon>
        <taxon>Metazoa</taxon>
        <taxon>Ecdysozoa</taxon>
        <taxon>Arthropoda</taxon>
        <taxon>Crustacea</taxon>
        <taxon>Multicrustacea</taxon>
        <taxon>Malacostraca</taxon>
        <taxon>Eumalacostraca</taxon>
        <taxon>Eucarida</taxon>
        <taxon>Decapoda</taxon>
        <taxon>Pleocyemata</taxon>
        <taxon>Brachyura</taxon>
        <taxon>Eubrachyura</taxon>
        <taxon>Portunoidea</taxon>
        <taxon>Portunidae</taxon>
        <taxon>Portuninae</taxon>
        <taxon>Portunus</taxon>
    </lineage>
</organism>
<dbReference type="Proteomes" id="UP000324222">
    <property type="component" value="Unassembled WGS sequence"/>
</dbReference>
<accession>A0A5B7EA50</accession>
<gene>
    <name evidence="1" type="ORF">E2C01_024357</name>
</gene>